<evidence type="ECO:0000256" key="4">
    <source>
        <dbReference type="ARBA" id="ARBA00023027"/>
    </source>
</evidence>
<evidence type="ECO:0000256" key="3">
    <source>
        <dbReference type="ARBA" id="ARBA00023002"/>
    </source>
</evidence>
<dbReference type="GO" id="GO:0004365">
    <property type="term" value="F:glyceraldehyde-3-phosphate dehydrogenase (NAD+) (phosphorylating) activity"/>
    <property type="evidence" value="ECO:0007669"/>
    <property type="project" value="UniProtKB-EC"/>
</dbReference>
<dbReference type="SUPFAM" id="SSF51735">
    <property type="entry name" value="NAD(P)-binding Rossmann-fold domains"/>
    <property type="match status" value="1"/>
</dbReference>
<dbReference type="SUPFAM" id="SSF55347">
    <property type="entry name" value="Glyceraldehyde-3-phosphate dehydrogenase-like, C-terminal domain"/>
    <property type="match status" value="1"/>
</dbReference>
<organism evidence="7 8">
    <name type="scientific">Operophtera brumata</name>
    <name type="common">Winter moth</name>
    <name type="synonym">Phalaena brumata</name>
    <dbReference type="NCBI Taxonomy" id="104452"/>
    <lineage>
        <taxon>Eukaryota</taxon>
        <taxon>Metazoa</taxon>
        <taxon>Ecdysozoa</taxon>
        <taxon>Arthropoda</taxon>
        <taxon>Hexapoda</taxon>
        <taxon>Insecta</taxon>
        <taxon>Pterygota</taxon>
        <taxon>Neoptera</taxon>
        <taxon>Endopterygota</taxon>
        <taxon>Lepidoptera</taxon>
        <taxon>Glossata</taxon>
        <taxon>Ditrysia</taxon>
        <taxon>Geometroidea</taxon>
        <taxon>Geometridae</taxon>
        <taxon>Larentiinae</taxon>
        <taxon>Operophtera</taxon>
    </lineage>
</organism>
<dbReference type="GO" id="GO:0006096">
    <property type="term" value="P:glycolytic process"/>
    <property type="evidence" value="ECO:0007669"/>
    <property type="project" value="TreeGrafter"/>
</dbReference>
<dbReference type="GO" id="GO:0005829">
    <property type="term" value="C:cytosol"/>
    <property type="evidence" value="ECO:0007669"/>
    <property type="project" value="TreeGrafter"/>
</dbReference>
<dbReference type="GO" id="GO:0051287">
    <property type="term" value="F:NAD binding"/>
    <property type="evidence" value="ECO:0007669"/>
    <property type="project" value="InterPro"/>
</dbReference>
<dbReference type="AlphaFoldDB" id="A0A0L7LF00"/>
<keyword evidence="3" id="KW-0560">Oxidoreductase</keyword>
<sequence length="266" mass="29207">MHVRTEVIWQAMRAKISESTRVEKKKKKTPHVAVIEKILGCRLCFKALIDERVKPQSYGSSVKLAGVSLQYRGFLSAINDPAISVEYISYLLKFDSTHGQLKGNITHTCDRISVDGKGHLACDGVRRVIVTAPSVDVPMIILGVNENKLGIAPIIKVLEDSFGVAEGFITSIHALTPSLKPLDGLCLRGKHWRDHRSILQNIIPASTGACKALGKIIPELKDKLSGLAFRVPIVNVSVLDLTIRANCCRFSKMAEEAQGDPENLDF</sequence>
<gene>
    <name evidence="7" type="ORF">OBRU01_10977</name>
</gene>
<comment type="caution">
    <text evidence="7">The sequence shown here is derived from an EMBL/GenBank/DDBJ whole genome shotgun (WGS) entry which is preliminary data.</text>
</comment>
<evidence type="ECO:0000313" key="8">
    <source>
        <dbReference type="Proteomes" id="UP000037510"/>
    </source>
</evidence>
<dbReference type="PRINTS" id="PR00078">
    <property type="entry name" value="G3PDHDRGNASE"/>
</dbReference>
<evidence type="ECO:0000313" key="7">
    <source>
        <dbReference type="EMBL" id="KOB73761.1"/>
    </source>
</evidence>
<protein>
    <submittedName>
        <fullName evidence="7">Multivalent antigen sj97-GAPDH</fullName>
    </submittedName>
</protein>
<evidence type="ECO:0000256" key="2">
    <source>
        <dbReference type="ARBA" id="ARBA00011881"/>
    </source>
</evidence>
<comment type="catalytic activity">
    <reaction evidence="5">
        <text>D-glyceraldehyde 3-phosphate + phosphate + NAD(+) = (2R)-3-phospho-glyceroyl phosphate + NADH + H(+)</text>
        <dbReference type="Rhea" id="RHEA:10300"/>
        <dbReference type="ChEBI" id="CHEBI:15378"/>
        <dbReference type="ChEBI" id="CHEBI:43474"/>
        <dbReference type="ChEBI" id="CHEBI:57540"/>
        <dbReference type="ChEBI" id="CHEBI:57604"/>
        <dbReference type="ChEBI" id="CHEBI:57945"/>
        <dbReference type="ChEBI" id="CHEBI:59776"/>
        <dbReference type="EC" id="1.2.1.12"/>
    </reaction>
</comment>
<comment type="similarity">
    <text evidence="1">Belongs to the glyceraldehyde-3-phosphate dehydrogenase family.</text>
</comment>
<dbReference type="Proteomes" id="UP000037510">
    <property type="component" value="Unassembled WGS sequence"/>
</dbReference>
<name>A0A0L7LF00_OPEBR</name>
<evidence type="ECO:0000256" key="5">
    <source>
        <dbReference type="ARBA" id="ARBA00047698"/>
    </source>
</evidence>
<dbReference type="InterPro" id="IPR020829">
    <property type="entry name" value="GlycerAld_3-P_DH_cat"/>
</dbReference>
<dbReference type="PANTHER" id="PTHR10836:SF76">
    <property type="entry name" value="GLYCERALDEHYDE-3-PHOSPHATE DEHYDROGENASE-RELATED"/>
    <property type="match status" value="1"/>
</dbReference>
<comment type="subunit">
    <text evidence="2">Homotetramer.</text>
</comment>
<accession>A0A0L7LF00</accession>
<dbReference type="Gene3D" id="3.30.360.10">
    <property type="entry name" value="Dihydrodipicolinate Reductase, domain 2"/>
    <property type="match status" value="1"/>
</dbReference>
<feature type="domain" description="Glyceraldehyde 3-phosphate dehydrogenase NAD(P) binding" evidence="6">
    <location>
        <begin position="62"/>
        <end position="151"/>
    </location>
</feature>
<dbReference type="STRING" id="104452.A0A0L7LF00"/>
<keyword evidence="4" id="KW-0520">NAD</keyword>
<dbReference type="EMBL" id="JTDY01001485">
    <property type="protein sequence ID" value="KOB73761.1"/>
    <property type="molecule type" value="Genomic_DNA"/>
</dbReference>
<dbReference type="SMART" id="SM00846">
    <property type="entry name" value="Gp_dh_N"/>
    <property type="match status" value="1"/>
</dbReference>
<evidence type="ECO:0000256" key="1">
    <source>
        <dbReference type="ARBA" id="ARBA00007406"/>
    </source>
</evidence>
<dbReference type="Pfam" id="PF02800">
    <property type="entry name" value="Gp_dh_C"/>
    <property type="match status" value="1"/>
</dbReference>
<dbReference type="InterPro" id="IPR020828">
    <property type="entry name" value="GlycerAld_3-P_DH_NAD(P)-bd"/>
</dbReference>
<dbReference type="Gene3D" id="3.40.50.720">
    <property type="entry name" value="NAD(P)-binding Rossmann-like Domain"/>
    <property type="match status" value="1"/>
</dbReference>
<dbReference type="PANTHER" id="PTHR10836">
    <property type="entry name" value="GLYCERALDEHYDE 3-PHOSPHATE DEHYDROGENASE"/>
    <property type="match status" value="1"/>
</dbReference>
<proteinExistence type="inferred from homology"/>
<keyword evidence="8" id="KW-1185">Reference proteome</keyword>
<reference evidence="7 8" key="1">
    <citation type="journal article" date="2015" name="Genome Biol. Evol.">
        <title>The genome of winter moth (Operophtera brumata) provides a genomic perspective on sexual dimorphism and phenology.</title>
        <authorList>
            <person name="Derks M.F."/>
            <person name="Smit S."/>
            <person name="Salis L."/>
            <person name="Schijlen E."/>
            <person name="Bossers A."/>
            <person name="Mateman C."/>
            <person name="Pijl A.S."/>
            <person name="de Ridder D."/>
            <person name="Groenen M.A."/>
            <person name="Visser M.E."/>
            <person name="Megens H.J."/>
        </authorList>
    </citation>
    <scope>NUCLEOTIDE SEQUENCE [LARGE SCALE GENOMIC DNA]</scope>
    <source>
        <strain evidence="7">WM2013NL</strain>
        <tissue evidence="7">Head and thorax</tissue>
    </source>
</reference>
<dbReference type="InterPro" id="IPR036291">
    <property type="entry name" value="NAD(P)-bd_dom_sf"/>
</dbReference>
<dbReference type="InterPro" id="IPR020831">
    <property type="entry name" value="GlycerAld/Erythrose_P_DH"/>
</dbReference>
<evidence type="ECO:0000259" key="6">
    <source>
        <dbReference type="SMART" id="SM00846"/>
    </source>
</evidence>